<keyword evidence="2" id="KW-1133">Transmembrane helix</keyword>
<proteinExistence type="predicted"/>
<gene>
    <name evidence="3" type="ORF">P154DRAFT_537284</name>
</gene>
<feature type="compositionally biased region" description="Pro residues" evidence="1">
    <location>
        <begin position="28"/>
        <end position="41"/>
    </location>
</feature>
<feature type="transmembrane region" description="Helical" evidence="2">
    <location>
        <begin position="265"/>
        <end position="290"/>
    </location>
</feature>
<feature type="transmembrane region" description="Helical" evidence="2">
    <location>
        <begin position="170"/>
        <end position="192"/>
    </location>
</feature>
<dbReference type="Proteomes" id="UP000799779">
    <property type="component" value="Unassembled WGS sequence"/>
</dbReference>
<feature type="compositionally biased region" description="Polar residues" evidence="1">
    <location>
        <begin position="12"/>
        <end position="27"/>
    </location>
</feature>
<evidence type="ECO:0000256" key="1">
    <source>
        <dbReference type="SAM" id="MobiDB-lite"/>
    </source>
</evidence>
<sequence length="350" mass="37461">MAPGTTEYPKYSQPTDSQGPVQITTSEDPPPAYQDPAPSPPSQTTTKLGEYCGKIRWSHLWFLLLNLATIALTICVLSSCRDASSAKYSLLNLGGSTLEKAVGCDECNLGVYQYRVGLSGACRQRRDETECTQGFPYSFNLEKVVRDGATFQLDSPLVSTTNPYGSVSKLAISLGVLLAISVVIGFITIGVAVTQPSGFSEINLLPLILDAILLLISLGLFSAIFILETFAKEPGVSITDFVGVGAWLLLAAFMCRLLSNPVLAVGFLIVVAFLSLFPIACCLACVGACCGSLSEDNSRSYYSSDLVTTQPQRDDQLMAMAAVQETETTVASDGSYFQRVRTAYAVVTTI</sequence>
<feature type="region of interest" description="Disordered" evidence="1">
    <location>
        <begin position="1"/>
        <end position="45"/>
    </location>
</feature>
<evidence type="ECO:0000313" key="4">
    <source>
        <dbReference type="Proteomes" id="UP000799779"/>
    </source>
</evidence>
<feature type="transmembrane region" description="Helical" evidence="2">
    <location>
        <begin position="204"/>
        <end position="226"/>
    </location>
</feature>
<protein>
    <submittedName>
        <fullName evidence="3">Uncharacterized protein</fullName>
    </submittedName>
</protein>
<keyword evidence="2" id="KW-0472">Membrane</keyword>
<feature type="transmembrane region" description="Helical" evidence="2">
    <location>
        <begin position="60"/>
        <end position="80"/>
    </location>
</feature>
<accession>A0A6A5W613</accession>
<organism evidence="3 4">
    <name type="scientific">Amniculicola lignicola CBS 123094</name>
    <dbReference type="NCBI Taxonomy" id="1392246"/>
    <lineage>
        <taxon>Eukaryota</taxon>
        <taxon>Fungi</taxon>
        <taxon>Dikarya</taxon>
        <taxon>Ascomycota</taxon>
        <taxon>Pezizomycotina</taxon>
        <taxon>Dothideomycetes</taxon>
        <taxon>Pleosporomycetidae</taxon>
        <taxon>Pleosporales</taxon>
        <taxon>Amniculicolaceae</taxon>
        <taxon>Amniculicola</taxon>
    </lineage>
</organism>
<keyword evidence="4" id="KW-1185">Reference proteome</keyword>
<dbReference type="AlphaFoldDB" id="A0A6A5W613"/>
<name>A0A6A5W613_9PLEO</name>
<reference evidence="3" key="1">
    <citation type="journal article" date="2020" name="Stud. Mycol.">
        <title>101 Dothideomycetes genomes: a test case for predicting lifestyles and emergence of pathogens.</title>
        <authorList>
            <person name="Haridas S."/>
            <person name="Albert R."/>
            <person name="Binder M."/>
            <person name="Bloem J."/>
            <person name="Labutti K."/>
            <person name="Salamov A."/>
            <person name="Andreopoulos B."/>
            <person name="Baker S."/>
            <person name="Barry K."/>
            <person name="Bills G."/>
            <person name="Bluhm B."/>
            <person name="Cannon C."/>
            <person name="Castanera R."/>
            <person name="Culley D."/>
            <person name="Daum C."/>
            <person name="Ezra D."/>
            <person name="Gonzalez J."/>
            <person name="Henrissat B."/>
            <person name="Kuo A."/>
            <person name="Liang C."/>
            <person name="Lipzen A."/>
            <person name="Lutzoni F."/>
            <person name="Magnuson J."/>
            <person name="Mondo S."/>
            <person name="Nolan M."/>
            <person name="Ohm R."/>
            <person name="Pangilinan J."/>
            <person name="Park H.-J."/>
            <person name="Ramirez L."/>
            <person name="Alfaro M."/>
            <person name="Sun H."/>
            <person name="Tritt A."/>
            <person name="Yoshinaga Y."/>
            <person name="Zwiers L.-H."/>
            <person name="Turgeon B."/>
            <person name="Goodwin S."/>
            <person name="Spatafora J."/>
            <person name="Crous P."/>
            <person name="Grigoriev I."/>
        </authorList>
    </citation>
    <scope>NUCLEOTIDE SEQUENCE</scope>
    <source>
        <strain evidence="3">CBS 123094</strain>
    </source>
</reference>
<dbReference type="EMBL" id="ML977615">
    <property type="protein sequence ID" value="KAF1997310.1"/>
    <property type="molecule type" value="Genomic_DNA"/>
</dbReference>
<keyword evidence="2" id="KW-0812">Transmembrane</keyword>
<evidence type="ECO:0000313" key="3">
    <source>
        <dbReference type="EMBL" id="KAF1997310.1"/>
    </source>
</evidence>
<feature type="transmembrane region" description="Helical" evidence="2">
    <location>
        <begin position="238"/>
        <end position="259"/>
    </location>
</feature>
<dbReference type="OrthoDB" id="3556237at2759"/>
<evidence type="ECO:0000256" key="2">
    <source>
        <dbReference type="SAM" id="Phobius"/>
    </source>
</evidence>